<evidence type="ECO:0000313" key="9">
    <source>
        <dbReference type="EMBL" id="XDJ71564.1"/>
    </source>
</evidence>
<evidence type="ECO:0000313" key="11">
    <source>
        <dbReference type="EMBL" id="XDJ76830.1"/>
    </source>
</evidence>
<dbReference type="EMBL" id="CP158273">
    <property type="protein sequence ID" value="XDJ95465.1"/>
    <property type="molecule type" value="Genomic_DNA"/>
</dbReference>
<evidence type="ECO:0000313" key="15">
    <source>
        <dbReference type="EMBL" id="XDJ91091.1"/>
    </source>
</evidence>
<dbReference type="EMBL" id="CP158272">
    <property type="protein sequence ID" value="XDJ98113.1"/>
    <property type="molecule type" value="Genomic_DNA"/>
</dbReference>
<dbReference type="InterPro" id="IPR013096">
    <property type="entry name" value="Cupin_2"/>
</dbReference>
<evidence type="ECO:0000313" key="8">
    <source>
        <dbReference type="EMBL" id="XDJ65713.1"/>
    </source>
</evidence>
<evidence type="ECO:0000313" key="18">
    <source>
        <dbReference type="EMBL" id="XDJ98113.1"/>
    </source>
</evidence>
<dbReference type="Pfam" id="PF07883">
    <property type="entry name" value="Cupin_2"/>
    <property type="match status" value="1"/>
</dbReference>
<protein>
    <submittedName>
        <fullName evidence="4">Cupin domain-containing protein</fullName>
    </submittedName>
</protein>
<dbReference type="AlphaFoldDB" id="A0AB39DP65"/>
<reference evidence="4" key="1">
    <citation type="submission" date="2024-05" db="EMBL/GenBank/DDBJ databases">
        <authorList>
            <person name="Luo Y.-C."/>
            <person name="Nicholds J."/>
            <person name="Mortimer T."/>
            <person name="Maboni G."/>
        </authorList>
    </citation>
    <scope>NUCLEOTIDE SEQUENCE</scope>
    <source>
        <strain evidence="17">124370</strain>
        <strain evidence="18">124566</strain>
        <strain evidence="16">124953</strain>
        <strain evidence="15">130308</strain>
        <strain evidence="14">130416</strain>
        <strain evidence="13">140124</strain>
        <strain evidence="12">143751</strain>
        <strain evidence="11">143769</strain>
        <strain evidence="10">143811</strain>
        <strain evidence="9">143936</strain>
        <strain evidence="8">145849</strain>
        <strain evidence="7">145850</strain>
        <strain evidence="6">145852</strain>
        <strain evidence="5">148131</strain>
        <strain evidence="4">150221</strain>
        <strain evidence="3">150964</strain>
        <strain evidence="2">153271</strain>
    </source>
</reference>
<dbReference type="EMBL" id="CP158263">
    <property type="protein sequence ID" value="XDJ71564.1"/>
    <property type="molecule type" value="Genomic_DNA"/>
</dbReference>
<dbReference type="CDD" id="cd06981">
    <property type="entry name" value="cupin_reut_a1446"/>
    <property type="match status" value="1"/>
</dbReference>
<evidence type="ECO:0000313" key="16">
    <source>
        <dbReference type="EMBL" id="XDJ94322.1"/>
    </source>
</evidence>
<dbReference type="EMBL" id="CP158258">
    <property type="protein sequence ID" value="XDJ59012.1"/>
    <property type="molecule type" value="Genomic_DNA"/>
</dbReference>
<dbReference type="Gene3D" id="2.60.120.10">
    <property type="entry name" value="Jelly Rolls"/>
    <property type="match status" value="1"/>
</dbReference>
<feature type="domain" description="Cupin type-2" evidence="1">
    <location>
        <begin position="35"/>
        <end position="103"/>
    </location>
</feature>
<dbReference type="SUPFAM" id="SSF51182">
    <property type="entry name" value="RmlC-like cupins"/>
    <property type="match status" value="1"/>
</dbReference>
<dbReference type="EMBL" id="CP158261">
    <property type="protein sequence ID" value="XDJ65713.1"/>
    <property type="molecule type" value="Genomic_DNA"/>
</dbReference>
<dbReference type="EMBL" id="CP158257">
    <property type="protein sequence ID" value="XDJ56327.1"/>
    <property type="molecule type" value="Genomic_DNA"/>
</dbReference>
<dbReference type="EMBL" id="CP158259">
    <property type="protein sequence ID" value="XDJ60250.1"/>
    <property type="molecule type" value="Genomic_DNA"/>
</dbReference>
<dbReference type="KEGG" id="cgin:ABRZ00_03930"/>
<evidence type="ECO:0000313" key="4">
    <source>
        <dbReference type="EMBL" id="XDJ56327.1"/>
    </source>
</evidence>
<evidence type="ECO:0000313" key="3">
    <source>
        <dbReference type="EMBL" id="XDJ53712.1"/>
    </source>
</evidence>
<dbReference type="EMBL" id="CP158253">
    <property type="protein sequence ID" value="XDJ44453.1"/>
    <property type="molecule type" value="Genomic_DNA"/>
</dbReference>
<dbReference type="EMBL" id="CP158270">
    <property type="protein sequence ID" value="XDJ91091.1"/>
    <property type="molecule type" value="Genomic_DNA"/>
</dbReference>
<organism evidence="4">
    <name type="scientific">Castellaniella ginsengisoli</name>
    <dbReference type="NCBI Taxonomy" id="546114"/>
    <lineage>
        <taxon>Bacteria</taxon>
        <taxon>Pseudomonadati</taxon>
        <taxon>Pseudomonadota</taxon>
        <taxon>Betaproteobacteria</taxon>
        <taxon>Burkholderiales</taxon>
        <taxon>Alcaligenaceae</taxon>
        <taxon>Castellaniella</taxon>
    </lineage>
</organism>
<evidence type="ECO:0000259" key="1">
    <source>
        <dbReference type="Pfam" id="PF07883"/>
    </source>
</evidence>
<accession>A0AB39DP65</accession>
<name>A0AB39DP65_9BURK</name>
<evidence type="ECO:0000313" key="6">
    <source>
        <dbReference type="EMBL" id="XDJ60250.1"/>
    </source>
</evidence>
<dbReference type="EMBL" id="CP158260">
    <property type="protein sequence ID" value="XDJ62583.1"/>
    <property type="molecule type" value="Genomic_DNA"/>
</dbReference>
<evidence type="ECO:0000313" key="12">
    <source>
        <dbReference type="EMBL" id="XDJ81660.1"/>
    </source>
</evidence>
<dbReference type="EMBL" id="CP158268">
    <property type="protein sequence ID" value="XDJ84208.1"/>
    <property type="molecule type" value="Genomic_DNA"/>
</dbReference>
<dbReference type="RefSeq" id="WP_368641054.1">
    <property type="nucleotide sequence ID" value="NZ_CP158253.1"/>
</dbReference>
<sequence length="105" mass="11759">MLKNIFAALPTDTGCETFDDLLNVPGLRIERIVSHGQASPPDFWYEQDEDEWVIVLQGAAVLQVEGHDTLVTLKQGDHHWLPAGLRHRINSTAPDGPTIWLAVHR</sequence>
<evidence type="ECO:0000313" key="14">
    <source>
        <dbReference type="EMBL" id="XDJ87147.1"/>
    </source>
</evidence>
<dbReference type="EMBL" id="CP158264">
    <property type="protein sequence ID" value="XDJ73833.1"/>
    <property type="molecule type" value="Genomic_DNA"/>
</dbReference>
<dbReference type="GeneID" id="93066654"/>
<dbReference type="EMBL" id="CP158271">
    <property type="protein sequence ID" value="XDJ94322.1"/>
    <property type="molecule type" value="Genomic_DNA"/>
</dbReference>
<dbReference type="EMBL" id="CP158256">
    <property type="protein sequence ID" value="XDJ53712.1"/>
    <property type="molecule type" value="Genomic_DNA"/>
</dbReference>
<dbReference type="EMBL" id="CP158269">
    <property type="protein sequence ID" value="XDJ87147.1"/>
    <property type="molecule type" value="Genomic_DNA"/>
</dbReference>
<dbReference type="EMBL" id="CP158266">
    <property type="protein sequence ID" value="XDJ81660.1"/>
    <property type="molecule type" value="Genomic_DNA"/>
</dbReference>
<dbReference type="InterPro" id="IPR011051">
    <property type="entry name" value="RmlC_Cupin_sf"/>
</dbReference>
<evidence type="ECO:0000313" key="17">
    <source>
        <dbReference type="EMBL" id="XDJ95465.1"/>
    </source>
</evidence>
<proteinExistence type="predicted"/>
<gene>
    <name evidence="5" type="ORF">ABRY90_03655</name>
    <name evidence="8" type="ORF">ABRY91_09835</name>
    <name evidence="6" type="ORF">ABRY92_09520</name>
    <name evidence="16" type="ORF">ABRY95_04785</name>
    <name evidence="12" type="ORF">ABRY96_08120</name>
    <name evidence="10" type="ORF">ABRY97_09435</name>
    <name evidence="14" type="ORF">ABRY98_09365</name>
    <name evidence="4" type="ORF">ABRZ00_03930</name>
    <name evidence="3" type="ORF">ABRZ01_04290</name>
    <name evidence="2" type="ORF">ABRZ02_12445</name>
    <name evidence="7" type="ORF">ABRZ03_07470</name>
    <name evidence="17" type="ORF">ABRZ05_10255</name>
    <name evidence="9" type="ORF">ABRZ06_11720</name>
    <name evidence="13" type="ORF">ABRZ08_08060</name>
    <name evidence="11" type="ORF">ABRZ10_11885</name>
    <name evidence="18" type="ORF">ABRZ11_09910</name>
    <name evidence="15" type="ORF">ABRZ12_02020</name>
</gene>
<dbReference type="InterPro" id="IPR014710">
    <property type="entry name" value="RmlC-like_jellyroll"/>
</dbReference>
<evidence type="ECO:0000313" key="5">
    <source>
        <dbReference type="EMBL" id="XDJ59012.1"/>
    </source>
</evidence>
<evidence type="ECO:0000313" key="2">
    <source>
        <dbReference type="EMBL" id="XDJ44453.1"/>
    </source>
</evidence>
<evidence type="ECO:0000313" key="13">
    <source>
        <dbReference type="EMBL" id="XDJ84208.1"/>
    </source>
</evidence>
<evidence type="ECO:0000313" key="10">
    <source>
        <dbReference type="EMBL" id="XDJ73833.1"/>
    </source>
</evidence>
<dbReference type="EMBL" id="CP158265">
    <property type="protein sequence ID" value="XDJ76830.1"/>
    <property type="molecule type" value="Genomic_DNA"/>
</dbReference>
<evidence type="ECO:0000313" key="7">
    <source>
        <dbReference type="EMBL" id="XDJ62583.1"/>
    </source>
</evidence>